<keyword evidence="6" id="KW-1185">Reference proteome</keyword>
<keyword evidence="4" id="KW-0012">Acyltransferase</keyword>
<dbReference type="OrthoDB" id="9815592at2"/>
<comment type="caution">
    <text evidence="5">The sequence shown here is derived from an EMBL/GenBank/DDBJ whole genome shotgun (WGS) entry which is preliminary data.</text>
</comment>
<accession>A0A023D2Q8</accession>
<dbReference type="InterPro" id="IPR018357">
    <property type="entry name" value="Hexapep_transf_CS"/>
</dbReference>
<dbReference type="CDD" id="cd04647">
    <property type="entry name" value="LbH_MAT_like"/>
    <property type="match status" value="1"/>
</dbReference>
<evidence type="ECO:0000313" key="5">
    <source>
        <dbReference type="EMBL" id="GAJ28349.1"/>
    </source>
</evidence>
<protein>
    <submittedName>
        <fullName evidence="5">Acetyltransferase</fullName>
    </submittedName>
</protein>
<evidence type="ECO:0000256" key="2">
    <source>
        <dbReference type="ARBA" id="ARBA00022679"/>
    </source>
</evidence>
<dbReference type="Proteomes" id="UP000019760">
    <property type="component" value="Unassembled WGS sequence"/>
</dbReference>
<dbReference type="EMBL" id="BAND01000020">
    <property type="protein sequence ID" value="GAJ28349.1"/>
    <property type="molecule type" value="Genomic_DNA"/>
</dbReference>
<dbReference type="GO" id="GO:0016746">
    <property type="term" value="F:acyltransferase activity"/>
    <property type="evidence" value="ECO:0007669"/>
    <property type="project" value="UniProtKB-KW"/>
</dbReference>
<dbReference type="PANTHER" id="PTHR43300:SF11">
    <property type="entry name" value="ACETYLTRANSFERASE RV3034C-RELATED"/>
    <property type="match status" value="1"/>
</dbReference>
<keyword evidence="3" id="KW-0677">Repeat</keyword>
<dbReference type="InterPro" id="IPR011004">
    <property type="entry name" value="Trimer_LpxA-like_sf"/>
</dbReference>
<dbReference type="Gene3D" id="2.160.10.10">
    <property type="entry name" value="Hexapeptide repeat proteins"/>
    <property type="match status" value="1"/>
</dbReference>
<name>A0A023D2Q8_ACIMT</name>
<reference evidence="6" key="1">
    <citation type="journal article" date="2014" name="FEMS Microbiol. Lett.">
        <title>Draft Genomic DNA Sequence of the Facultatively Methylotrophic Bacterium Acidomonas methanolica type strain MB58.</title>
        <authorList>
            <person name="Higashiura N."/>
            <person name="Hadano H."/>
            <person name="Hirakawa H."/>
            <person name="Matsutani M."/>
            <person name="Takabe S."/>
            <person name="Matsushita K."/>
            <person name="Azuma Y."/>
        </authorList>
    </citation>
    <scope>NUCLEOTIDE SEQUENCE [LARGE SCALE GENOMIC DNA]</scope>
    <source>
        <strain evidence="6">MB58</strain>
    </source>
</reference>
<proteinExistence type="inferred from homology"/>
<dbReference type="RefSeq" id="WP_042056810.1">
    <property type="nucleotide sequence ID" value="NZ_BAND01000020.1"/>
</dbReference>
<dbReference type="PROSITE" id="PS00101">
    <property type="entry name" value="HEXAPEP_TRANSFERASES"/>
    <property type="match status" value="1"/>
</dbReference>
<dbReference type="PANTHER" id="PTHR43300">
    <property type="entry name" value="ACETYLTRANSFERASE"/>
    <property type="match status" value="1"/>
</dbReference>
<dbReference type="InterPro" id="IPR050179">
    <property type="entry name" value="Trans_hexapeptide_repeat"/>
</dbReference>
<reference evidence="5 6" key="2">
    <citation type="journal article" date="2014" name="FEMS Microbiol. Lett.">
        <title>Draft genomic DNA sequence of the facultatively methylotrophic bacterium Acidomonas methanolica type strain MB58.</title>
        <authorList>
            <person name="Higashiura N."/>
            <person name="Hadano H."/>
            <person name="Hirakawa H."/>
            <person name="Matsutani M."/>
            <person name="Takabe S."/>
            <person name="Matsushita K."/>
            <person name="Azuma Y."/>
        </authorList>
    </citation>
    <scope>NUCLEOTIDE SEQUENCE [LARGE SCALE GENOMIC DNA]</scope>
    <source>
        <strain evidence="5 6">MB58</strain>
    </source>
</reference>
<gene>
    <name evidence="5" type="ORF">Amme_020_018</name>
</gene>
<evidence type="ECO:0000256" key="4">
    <source>
        <dbReference type="ARBA" id="ARBA00023315"/>
    </source>
</evidence>
<comment type="similarity">
    <text evidence="1">Belongs to the transferase hexapeptide repeat family.</text>
</comment>
<dbReference type="SUPFAM" id="SSF51161">
    <property type="entry name" value="Trimeric LpxA-like enzymes"/>
    <property type="match status" value="1"/>
</dbReference>
<keyword evidence="2 5" id="KW-0808">Transferase</keyword>
<organism evidence="5 6">
    <name type="scientific">Acidomonas methanolica NBRC 104435</name>
    <dbReference type="NCBI Taxonomy" id="1231351"/>
    <lineage>
        <taxon>Bacteria</taxon>
        <taxon>Pseudomonadati</taxon>
        <taxon>Pseudomonadota</taxon>
        <taxon>Alphaproteobacteria</taxon>
        <taxon>Acetobacterales</taxon>
        <taxon>Acetobacteraceae</taxon>
        <taxon>Acidomonas</taxon>
    </lineage>
</organism>
<sequence length="194" mass="20595">MIAQAFFILAHRIDRQSYLSWEYFDKPTRLQKYLQKALHAMLAKRAGGILDKNSYISPAAKIFTSSLRIGSKSYICGGSIIRGEFSLGAASGVGAYCHIDGKVTIGDDTMIANNVSVFGINHGTDIASPMGQQASTMKGVVIGSDCWVGANVSIVDGANIGSHSIVAAGAVVTRSFPEWSVIGGVPARIIKSRK</sequence>
<evidence type="ECO:0000313" key="6">
    <source>
        <dbReference type="Proteomes" id="UP000019760"/>
    </source>
</evidence>
<dbReference type="Pfam" id="PF00132">
    <property type="entry name" value="Hexapep"/>
    <property type="match status" value="1"/>
</dbReference>
<evidence type="ECO:0000256" key="1">
    <source>
        <dbReference type="ARBA" id="ARBA00007274"/>
    </source>
</evidence>
<dbReference type="InterPro" id="IPR001451">
    <property type="entry name" value="Hexapep"/>
</dbReference>
<evidence type="ECO:0000256" key="3">
    <source>
        <dbReference type="ARBA" id="ARBA00022737"/>
    </source>
</evidence>
<dbReference type="AlphaFoldDB" id="A0A023D2Q8"/>